<dbReference type="EMBL" id="FUKQ01000035">
    <property type="protein sequence ID" value="SJN35322.1"/>
    <property type="molecule type" value="Genomic_DNA"/>
</dbReference>
<dbReference type="AlphaFoldDB" id="A0A1R4JTN3"/>
<dbReference type="GO" id="GO:0016020">
    <property type="term" value="C:membrane"/>
    <property type="evidence" value="ECO:0007669"/>
    <property type="project" value="UniProtKB-SubCell"/>
</dbReference>
<dbReference type="InterPro" id="IPR049453">
    <property type="entry name" value="Memb_transporter_dom"/>
</dbReference>
<reference evidence="7 8" key="1">
    <citation type="submission" date="2017-02" db="EMBL/GenBank/DDBJ databases">
        <authorList>
            <person name="Peterson S.W."/>
        </authorList>
    </citation>
    <scope>NUCLEOTIDE SEQUENCE [LARGE SCALE GENOMIC DNA]</scope>
    <source>
        <strain evidence="7 8">LSP_Lj1</strain>
    </source>
</reference>
<dbReference type="OrthoDB" id="4863675at2"/>
<organism evidence="7 8">
    <name type="scientific">Luteococcus japonicus LSP_Lj1</name>
    <dbReference type="NCBI Taxonomy" id="1255658"/>
    <lineage>
        <taxon>Bacteria</taxon>
        <taxon>Bacillati</taxon>
        <taxon>Actinomycetota</taxon>
        <taxon>Actinomycetes</taxon>
        <taxon>Propionibacteriales</taxon>
        <taxon>Propionibacteriaceae</taxon>
        <taxon>Luteococcus</taxon>
    </lineage>
</organism>
<accession>A0A1R4JTN3</accession>
<feature type="domain" description="Integral membrane bound transporter" evidence="6">
    <location>
        <begin position="62"/>
        <end position="163"/>
    </location>
</feature>
<feature type="transmembrane region" description="Helical" evidence="5">
    <location>
        <begin position="80"/>
        <end position="98"/>
    </location>
</feature>
<keyword evidence="3 5" id="KW-1133">Transmembrane helix</keyword>
<keyword evidence="8" id="KW-1185">Reference proteome</keyword>
<dbReference type="Proteomes" id="UP000188342">
    <property type="component" value="Unassembled WGS sequence"/>
</dbReference>
<proteinExistence type="predicted"/>
<dbReference type="STRING" id="1255658.FM114_09465"/>
<evidence type="ECO:0000256" key="4">
    <source>
        <dbReference type="ARBA" id="ARBA00023136"/>
    </source>
</evidence>
<evidence type="ECO:0000256" key="2">
    <source>
        <dbReference type="ARBA" id="ARBA00022692"/>
    </source>
</evidence>
<evidence type="ECO:0000256" key="3">
    <source>
        <dbReference type="ARBA" id="ARBA00022989"/>
    </source>
</evidence>
<dbReference type="RefSeq" id="WP_094764905.1">
    <property type="nucleotide sequence ID" value="NZ_FUKQ01000035.1"/>
</dbReference>
<evidence type="ECO:0000256" key="5">
    <source>
        <dbReference type="SAM" id="Phobius"/>
    </source>
</evidence>
<dbReference type="Pfam" id="PF13515">
    <property type="entry name" value="FUSC_2"/>
    <property type="match status" value="1"/>
</dbReference>
<name>A0A1R4JTN3_9ACTN</name>
<keyword evidence="2 5" id="KW-0812">Transmembrane</keyword>
<gene>
    <name evidence="7" type="ORF">FM114_09465</name>
</gene>
<feature type="transmembrane region" description="Helical" evidence="5">
    <location>
        <begin position="150"/>
        <end position="171"/>
    </location>
</feature>
<evidence type="ECO:0000313" key="7">
    <source>
        <dbReference type="EMBL" id="SJN35322.1"/>
    </source>
</evidence>
<comment type="subcellular location">
    <subcellularLocation>
        <location evidence="1">Membrane</location>
        <topology evidence="1">Multi-pass membrane protein</topology>
    </subcellularLocation>
</comment>
<evidence type="ECO:0000256" key="1">
    <source>
        <dbReference type="ARBA" id="ARBA00004141"/>
    </source>
</evidence>
<evidence type="ECO:0000313" key="8">
    <source>
        <dbReference type="Proteomes" id="UP000188342"/>
    </source>
</evidence>
<sequence>MNEQWKRLLDLLWPTRPAGRQEVLARVAPVLGNMAKLAIASVLAHVLTRALVHGPIDLTSSLTALLVMQASVASTFKKGALRVVAVSSGVGLALLTTYLFGMHWWSLGLVIFSALALARLLRLGDSALEMPISAMLILGQGTDVAAETRVVATLIGTVVGIVFPILLPPAVPFRSASSAVRRAASSQRDLLHRAAESMETGRVDRPVVAGWIDEARSLTTQLSKAGQQVTRLSDVRKFNTRAVGTADISPILTSGLNTLESCLLSLRGIFLAMERHAPSPVHPSLGLATRPDQPFDDDVQQAVAMMLRRLGDCLDAFGTMVEAEANGNEAKAHQAFVVNYRQLRDTRAQIAELMAAADHLGDQWLLGGGILASLDQVLQQLDVDARVRVRDRWKASQLGRRLTDGRIGPRTNTVDRFRHERMRARALRRRNTPTTAVDFLDDDEATQVLPRLDAKTLAAMEAERKTRRSS</sequence>
<keyword evidence="4 5" id="KW-0472">Membrane</keyword>
<protein>
    <submittedName>
        <fullName evidence="7">Integral membrane protein</fullName>
    </submittedName>
</protein>
<evidence type="ECO:0000259" key="6">
    <source>
        <dbReference type="Pfam" id="PF13515"/>
    </source>
</evidence>